<dbReference type="RGD" id="621269">
    <property type="gene designation" value="Lgals2"/>
</dbReference>
<dbReference type="Proteomes" id="UP000234681">
    <property type="component" value="Chromosome 7"/>
</dbReference>
<evidence type="ECO:0000256" key="1">
    <source>
        <dbReference type="SAM" id="MobiDB-lite"/>
    </source>
</evidence>
<dbReference type="EMBL" id="CH473950">
    <property type="protein sequence ID" value="EDM15847.1"/>
    <property type="molecule type" value="Genomic_DNA"/>
</dbReference>
<gene>
    <name evidence="2 4" type="primary">Lgals2</name>
    <name evidence="2" type="ORF">rCG_59625</name>
</gene>
<sequence>MSEKFEVTNLNMKSGMSLKIKGKIHNDVNSSPLPSKTKTSR</sequence>
<organism evidence="2 3">
    <name type="scientific">Rattus norvegicus</name>
    <name type="common">Rat</name>
    <dbReference type="NCBI Taxonomy" id="10116"/>
    <lineage>
        <taxon>Eukaryota</taxon>
        <taxon>Metazoa</taxon>
        <taxon>Chordata</taxon>
        <taxon>Craniata</taxon>
        <taxon>Vertebrata</taxon>
        <taxon>Euteleostomi</taxon>
        <taxon>Mammalia</taxon>
        <taxon>Eutheria</taxon>
        <taxon>Euarchontoglires</taxon>
        <taxon>Glires</taxon>
        <taxon>Rodentia</taxon>
        <taxon>Myomorpha</taxon>
        <taxon>Muroidea</taxon>
        <taxon>Muridae</taxon>
        <taxon>Murinae</taxon>
        <taxon>Rattus</taxon>
    </lineage>
</organism>
<accession>A6HSM6</accession>
<evidence type="ECO:0000313" key="4">
    <source>
        <dbReference type="RGD" id="621269"/>
    </source>
</evidence>
<name>A6HSM6_RAT</name>
<proteinExistence type="predicted"/>
<dbReference type="AlphaFoldDB" id="A6HSM6"/>
<evidence type="ECO:0000313" key="2">
    <source>
        <dbReference type="EMBL" id="EDM15847.1"/>
    </source>
</evidence>
<feature type="region of interest" description="Disordered" evidence="1">
    <location>
        <begin position="21"/>
        <end position="41"/>
    </location>
</feature>
<protein>
    <submittedName>
        <fullName evidence="2">Lectin, galactoside-binding, soluble 2, isoform CRA_b</fullName>
    </submittedName>
</protein>
<evidence type="ECO:0000313" key="3">
    <source>
        <dbReference type="Proteomes" id="UP000234681"/>
    </source>
</evidence>
<feature type="compositionally biased region" description="Polar residues" evidence="1">
    <location>
        <begin position="27"/>
        <end position="41"/>
    </location>
</feature>
<reference evidence="2 3" key="1">
    <citation type="submission" date="2005-09" db="EMBL/GenBank/DDBJ databases">
        <authorList>
            <person name="Mural R.J."/>
            <person name="Li P.W."/>
            <person name="Adams M.D."/>
            <person name="Amanatides P.G."/>
            <person name="Baden-Tillson H."/>
            <person name="Barnstead M."/>
            <person name="Chin S.H."/>
            <person name="Dew I."/>
            <person name="Evans C.A."/>
            <person name="Ferriera S."/>
            <person name="Flanigan M."/>
            <person name="Fosler C."/>
            <person name="Glodek A."/>
            <person name="Gu Z."/>
            <person name="Holt R.A."/>
            <person name="Jennings D."/>
            <person name="Kraft C.L."/>
            <person name="Lu F."/>
            <person name="Nguyen T."/>
            <person name="Nusskern D.R."/>
            <person name="Pfannkoch C.M."/>
            <person name="Sitter C."/>
            <person name="Sutton G.G."/>
            <person name="Venter J.C."/>
            <person name="Wang Z."/>
            <person name="Woodage T."/>
            <person name="Zheng X.H."/>
            <person name="Zhong F."/>
        </authorList>
    </citation>
    <scope>NUCLEOTIDE SEQUENCE [LARGE SCALE GENOMIC DNA]</scope>
    <source>
        <strain>BN</strain>
        <strain evidence="3">Sprague-Dawley</strain>
    </source>
</reference>